<dbReference type="Pfam" id="PF17136">
    <property type="entry name" value="ribosomal_L24"/>
    <property type="match status" value="1"/>
</dbReference>
<dbReference type="GO" id="GO:1990904">
    <property type="term" value="C:ribonucleoprotein complex"/>
    <property type="evidence" value="ECO:0007669"/>
    <property type="project" value="UniProtKB-KW"/>
</dbReference>
<dbReference type="GO" id="GO:0005840">
    <property type="term" value="C:ribosome"/>
    <property type="evidence" value="ECO:0007669"/>
    <property type="project" value="UniProtKB-KW"/>
</dbReference>
<dbReference type="GO" id="GO:0003735">
    <property type="term" value="F:structural constituent of ribosome"/>
    <property type="evidence" value="ECO:0007669"/>
    <property type="project" value="InterPro"/>
</dbReference>
<comment type="function">
    <text evidence="5">One of the proteins that surrounds the polypeptide exit tunnel on the outside of the subunit.</text>
</comment>
<dbReference type="InterPro" id="IPR057264">
    <property type="entry name" value="Ribosomal_uL24_C"/>
</dbReference>
<reference evidence="7 8" key="1">
    <citation type="submission" date="2018-08" db="EMBL/GenBank/DDBJ databases">
        <title>Genomic Encyclopedia of Archaeal and Bacterial Type Strains, Phase II (KMG-II): from individual species to whole genera.</title>
        <authorList>
            <person name="Goeker M."/>
        </authorList>
    </citation>
    <scope>NUCLEOTIDE SEQUENCE [LARGE SCALE GENOMIC DNA]</scope>
    <source>
        <strain evidence="7 8">ATCC 27112</strain>
    </source>
</reference>
<comment type="function">
    <text evidence="5">One of two assembly initiator proteins, it binds directly to the 5'-end of the 23S rRNA, where it nucleates assembly of the 50S subunit.</text>
</comment>
<comment type="similarity">
    <text evidence="1 5">Belongs to the universal ribosomal protein uL24 family.</text>
</comment>
<sequence length="119" mass="13030">MQIKTGDTVVVIAGKDKFTKDKKGNLTPTTGKVLRVYPATNKVVVEGVNKVKKHKKPTQANPDGGIVEEEAPIDASNVMLLNPKTNKAVRVGIKVVTDKNGKTKKIRVAKDETQYEFDK</sequence>
<dbReference type="InParanoid" id="A0A397RV02"/>
<evidence type="ECO:0000256" key="3">
    <source>
        <dbReference type="ARBA" id="ARBA00023274"/>
    </source>
</evidence>
<dbReference type="NCBIfam" id="TIGR01079">
    <property type="entry name" value="rplX_bact"/>
    <property type="match status" value="1"/>
</dbReference>
<evidence type="ECO:0000313" key="8">
    <source>
        <dbReference type="Proteomes" id="UP000266506"/>
    </source>
</evidence>
<dbReference type="Proteomes" id="UP000266506">
    <property type="component" value="Unassembled WGS sequence"/>
</dbReference>
<keyword evidence="2 5" id="KW-0689">Ribosomal protein</keyword>
<accession>A0A397RV02</accession>
<evidence type="ECO:0000259" key="6">
    <source>
        <dbReference type="Pfam" id="PF17136"/>
    </source>
</evidence>
<dbReference type="FunCoup" id="A0A397RV02">
    <property type="interactions" value="347"/>
</dbReference>
<dbReference type="SUPFAM" id="SSF50104">
    <property type="entry name" value="Translation proteins SH3-like domain"/>
    <property type="match status" value="1"/>
</dbReference>
<dbReference type="RefSeq" id="WP_119015647.1">
    <property type="nucleotide sequence ID" value="NZ_QXEV01000003.1"/>
</dbReference>
<comment type="caution">
    <text evidence="7">The sequence shown here is derived from an EMBL/GenBank/DDBJ whole genome shotgun (WGS) entry which is preliminary data.</text>
</comment>
<keyword evidence="8" id="KW-1185">Reference proteome</keyword>
<dbReference type="InterPro" id="IPR008991">
    <property type="entry name" value="Translation_prot_SH3-like_sf"/>
</dbReference>
<comment type="subunit">
    <text evidence="5">Part of the 50S ribosomal subunit.</text>
</comment>
<evidence type="ECO:0000256" key="2">
    <source>
        <dbReference type="ARBA" id="ARBA00022980"/>
    </source>
</evidence>
<dbReference type="GO" id="GO:0019843">
    <property type="term" value="F:rRNA binding"/>
    <property type="evidence" value="ECO:0007669"/>
    <property type="project" value="UniProtKB-UniRule"/>
</dbReference>
<name>A0A397RV02_9MOLU</name>
<dbReference type="EMBL" id="QXEV01000003">
    <property type="protein sequence ID" value="RIA78170.1"/>
    <property type="molecule type" value="Genomic_DNA"/>
</dbReference>
<dbReference type="InterPro" id="IPR041988">
    <property type="entry name" value="Ribosomal_uL24_KOW"/>
</dbReference>
<dbReference type="Gene3D" id="2.30.30.30">
    <property type="match status" value="1"/>
</dbReference>
<keyword evidence="5" id="KW-0699">rRNA-binding</keyword>
<feature type="domain" description="Large ribosomal subunit protein uL24 C-terminal" evidence="6">
    <location>
        <begin position="48"/>
        <end position="111"/>
    </location>
</feature>
<dbReference type="OrthoDB" id="9807419at2"/>
<evidence type="ECO:0000256" key="1">
    <source>
        <dbReference type="ARBA" id="ARBA00010618"/>
    </source>
</evidence>
<dbReference type="InterPro" id="IPR014722">
    <property type="entry name" value="Rib_uL2_dom2"/>
</dbReference>
<evidence type="ECO:0000256" key="4">
    <source>
        <dbReference type="ARBA" id="ARBA00035206"/>
    </source>
</evidence>
<evidence type="ECO:0000313" key="7">
    <source>
        <dbReference type="EMBL" id="RIA78170.1"/>
    </source>
</evidence>
<evidence type="ECO:0000256" key="5">
    <source>
        <dbReference type="HAMAP-Rule" id="MF_01326"/>
    </source>
</evidence>
<dbReference type="InterPro" id="IPR003256">
    <property type="entry name" value="Ribosomal_uL24"/>
</dbReference>
<keyword evidence="3 5" id="KW-0687">Ribonucleoprotein</keyword>
<dbReference type="GO" id="GO:0006412">
    <property type="term" value="P:translation"/>
    <property type="evidence" value="ECO:0007669"/>
    <property type="project" value="UniProtKB-UniRule"/>
</dbReference>
<dbReference type="CDD" id="cd06089">
    <property type="entry name" value="KOW_RPL26"/>
    <property type="match status" value="1"/>
</dbReference>
<dbReference type="HAMAP" id="MF_01326_B">
    <property type="entry name" value="Ribosomal_uL24_B"/>
    <property type="match status" value="1"/>
</dbReference>
<dbReference type="PANTHER" id="PTHR12903">
    <property type="entry name" value="MITOCHONDRIAL RIBOSOMAL PROTEIN L24"/>
    <property type="match status" value="1"/>
</dbReference>
<protein>
    <recommendedName>
        <fullName evidence="4 5">Large ribosomal subunit protein uL24</fullName>
    </recommendedName>
</protein>
<proteinExistence type="inferred from homology"/>
<dbReference type="AlphaFoldDB" id="A0A397RV02"/>
<gene>
    <name evidence="5" type="primary">rplX</name>
    <name evidence="7" type="ORF">EI71_00482</name>
</gene>
<organism evidence="7 8">
    <name type="scientific">Anaeroplasma bactoclasticum</name>
    <dbReference type="NCBI Taxonomy" id="2088"/>
    <lineage>
        <taxon>Bacteria</taxon>
        <taxon>Bacillati</taxon>
        <taxon>Mycoplasmatota</taxon>
        <taxon>Mollicutes</taxon>
        <taxon>Anaeroplasmatales</taxon>
        <taxon>Anaeroplasmataceae</taxon>
        <taxon>Anaeroplasma</taxon>
    </lineage>
</organism>
<keyword evidence="5" id="KW-0694">RNA-binding</keyword>